<dbReference type="Proteomes" id="UP000887043">
    <property type="component" value="Unassembled WGS sequence"/>
</dbReference>
<organism evidence="8 9">
    <name type="scientific">Segatella bryantii</name>
    <name type="common">Prevotella bryantii</name>
    <dbReference type="NCBI Taxonomy" id="77095"/>
    <lineage>
        <taxon>Bacteria</taxon>
        <taxon>Pseudomonadati</taxon>
        <taxon>Bacteroidota</taxon>
        <taxon>Bacteroidia</taxon>
        <taxon>Bacteroidales</taxon>
        <taxon>Prevotellaceae</taxon>
        <taxon>Segatella</taxon>
    </lineage>
</organism>
<dbReference type="RefSeq" id="WP_006282877.1">
    <property type="nucleotide sequence ID" value="NZ_BPTR01000001.1"/>
</dbReference>
<name>A0AA37MDJ2_SEGBR</name>
<evidence type="ECO:0000256" key="3">
    <source>
        <dbReference type="ARBA" id="ARBA00022729"/>
    </source>
</evidence>
<evidence type="ECO:0000256" key="5">
    <source>
        <dbReference type="ARBA" id="ARBA00023237"/>
    </source>
</evidence>
<reference evidence="8" key="1">
    <citation type="submission" date="2021-08" db="EMBL/GenBank/DDBJ databases">
        <title>Prevotella lacticifex sp. nov., isolated from rumen of cow.</title>
        <authorList>
            <person name="Shinkai T."/>
            <person name="Ikeyama N."/>
            <person name="Kumagai M."/>
            <person name="Ohmori H."/>
            <person name="Sakamoto M."/>
            <person name="Ohkuma M."/>
            <person name="Mitsumori M."/>
        </authorList>
    </citation>
    <scope>NUCLEOTIDE SEQUENCE</scope>
    <source>
        <strain evidence="8">DSM 11371</strain>
    </source>
</reference>
<dbReference type="InterPro" id="IPR012944">
    <property type="entry name" value="SusD_RagB_dom"/>
</dbReference>
<gene>
    <name evidence="8" type="primary">susD</name>
    <name evidence="8" type="ORF">PRRU23_13100</name>
</gene>
<comment type="subcellular location">
    <subcellularLocation>
        <location evidence="1">Cell outer membrane</location>
    </subcellularLocation>
</comment>
<keyword evidence="5" id="KW-0998">Cell outer membrane</keyword>
<evidence type="ECO:0000313" key="8">
    <source>
        <dbReference type="EMBL" id="GJG27610.1"/>
    </source>
</evidence>
<feature type="signal peptide" evidence="6">
    <location>
        <begin position="1"/>
        <end position="24"/>
    </location>
</feature>
<keyword evidence="4" id="KW-0472">Membrane</keyword>
<dbReference type="Gene3D" id="1.25.40.390">
    <property type="match status" value="1"/>
</dbReference>
<dbReference type="AlphaFoldDB" id="A0AA37MDJ2"/>
<evidence type="ECO:0000259" key="7">
    <source>
        <dbReference type="Pfam" id="PF07980"/>
    </source>
</evidence>
<dbReference type="Pfam" id="PF07980">
    <property type="entry name" value="SusD_RagB"/>
    <property type="match status" value="1"/>
</dbReference>
<proteinExistence type="inferred from homology"/>
<dbReference type="Gene3D" id="1.10.3780.10">
    <property type="entry name" value="SusD-like"/>
    <property type="match status" value="1"/>
</dbReference>
<sequence length="537" mass="59065">MNKNIKSLLSVAVIALSLSTTSCTGDLDVTPINPNMNTEVLSYALFNKCYANLAMAGNSTGDDKCDIDGLDGGTSGFVRQLWNSNELTTDEAICHWGDDGIRQYCYNTYDASHPMLNGLYARLTTGISYCNQYINECGAEDATKTAEIRFIRALEYYFLMDAFGNIPFATELTNPTRKTRAEMYEWLESELLEIEPEMSEAKAKNSSDAGYYRADKAAVWMLLSRLYLNAEVYTGTAQWSKAAEYAKKVIDSDYQLNTTGSGKWSAYQMLFMGDNGETSAAKEGIFRIGQDGSTTTSWAGTLFLMASTFDGNMNADVSGTYAKDATNGTGQTWGGNRARTDLINKFFPNNDAPNVSCTEMPEAAGDDRAIFDGKDRKLDNGDGCLGTFTDGFAVAKWINFKTDGSAGHNDTYPDTDFFLFRKAEAYLTYAEATARANGGTLTSEGVAAVNALRARAHAEQKAGYTLSELCDEWSREFYFEGLRRPTLIRFGRFGGNNNYNWSYKGGTKAGRNFSADKNIFAIPAEQVTSTITQNPGY</sequence>
<feature type="domain" description="RagB/SusD" evidence="7">
    <location>
        <begin position="382"/>
        <end position="537"/>
    </location>
</feature>
<evidence type="ECO:0000256" key="2">
    <source>
        <dbReference type="ARBA" id="ARBA00006275"/>
    </source>
</evidence>
<dbReference type="Gene3D" id="1.25.40.10">
    <property type="entry name" value="Tetratricopeptide repeat domain"/>
    <property type="match status" value="1"/>
</dbReference>
<comment type="similarity">
    <text evidence="2">Belongs to the SusD family.</text>
</comment>
<accession>A0AA37MDJ2</accession>
<comment type="caution">
    <text evidence="8">The sequence shown here is derived from an EMBL/GenBank/DDBJ whole genome shotgun (WGS) entry which is preliminary data.</text>
</comment>
<evidence type="ECO:0000256" key="1">
    <source>
        <dbReference type="ARBA" id="ARBA00004442"/>
    </source>
</evidence>
<dbReference type="PROSITE" id="PS51257">
    <property type="entry name" value="PROKAR_LIPOPROTEIN"/>
    <property type="match status" value="1"/>
</dbReference>
<dbReference type="SUPFAM" id="SSF48452">
    <property type="entry name" value="TPR-like"/>
    <property type="match status" value="1"/>
</dbReference>
<keyword evidence="3 6" id="KW-0732">Signal</keyword>
<protein>
    <submittedName>
        <fullName evidence="8">Starch-binding protein SusD</fullName>
    </submittedName>
</protein>
<feature type="chain" id="PRO_5041360427" evidence="6">
    <location>
        <begin position="25"/>
        <end position="537"/>
    </location>
</feature>
<dbReference type="GO" id="GO:0009279">
    <property type="term" value="C:cell outer membrane"/>
    <property type="evidence" value="ECO:0007669"/>
    <property type="project" value="UniProtKB-SubCell"/>
</dbReference>
<evidence type="ECO:0000256" key="4">
    <source>
        <dbReference type="ARBA" id="ARBA00023136"/>
    </source>
</evidence>
<dbReference type="InterPro" id="IPR011990">
    <property type="entry name" value="TPR-like_helical_dom_sf"/>
</dbReference>
<dbReference type="EMBL" id="BPTR01000001">
    <property type="protein sequence ID" value="GJG27610.1"/>
    <property type="molecule type" value="Genomic_DNA"/>
</dbReference>
<evidence type="ECO:0000256" key="6">
    <source>
        <dbReference type="SAM" id="SignalP"/>
    </source>
</evidence>
<evidence type="ECO:0000313" key="9">
    <source>
        <dbReference type="Proteomes" id="UP000887043"/>
    </source>
</evidence>